<organism evidence="1 2">
    <name type="scientific">Mya arenaria</name>
    <name type="common">Soft-shell clam</name>
    <dbReference type="NCBI Taxonomy" id="6604"/>
    <lineage>
        <taxon>Eukaryota</taxon>
        <taxon>Metazoa</taxon>
        <taxon>Spiralia</taxon>
        <taxon>Lophotrochozoa</taxon>
        <taxon>Mollusca</taxon>
        <taxon>Bivalvia</taxon>
        <taxon>Autobranchia</taxon>
        <taxon>Heteroconchia</taxon>
        <taxon>Euheterodonta</taxon>
        <taxon>Imparidentia</taxon>
        <taxon>Neoheterodontei</taxon>
        <taxon>Myida</taxon>
        <taxon>Myoidea</taxon>
        <taxon>Myidae</taxon>
        <taxon>Mya</taxon>
    </lineage>
</organism>
<name>A0ABY7DPF0_MYAAR</name>
<proteinExistence type="predicted"/>
<keyword evidence="2" id="KW-1185">Reference proteome</keyword>
<evidence type="ECO:0000313" key="1">
    <source>
        <dbReference type="EMBL" id="WAQ98582.1"/>
    </source>
</evidence>
<accession>A0ABY7DPF0</accession>
<sequence>MTGFYGFECHNTCSGNCRYNTTCNFITGPALTARTVFIAPPNAATVGILVYVKNKLEFVQQVDVSGDSKEPNVTQVFLLFNNIVACFYIELEY</sequence>
<evidence type="ECO:0000313" key="2">
    <source>
        <dbReference type="Proteomes" id="UP001164746"/>
    </source>
</evidence>
<dbReference type="Proteomes" id="UP001164746">
    <property type="component" value="Chromosome 3"/>
</dbReference>
<reference evidence="1" key="1">
    <citation type="submission" date="2022-11" db="EMBL/GenBank/DDBJ databases">
        <title>Centuries of genome instability and evolution in soft-shell clam transmissible cancer (bioRxiv).</title>
        <authorList>
            <person name="Hart S.F.M."/>
            <person name="Yonemitsu M.A."/>
            <person name="Giersch R.M."/>
            <person name="Beal B.F."/>
            <person name="Arriagada G."/>
            <person name="Davis B.W."/>
            <person name="Ostrander E.A."/>
            <person name="Goff S.P."/>
            <person name="Metzger M.J."/>
        </authorList>
    </citation>
    <scope>NUCLEOTIDE SEQUENCE</scope>
    <source>
        <strain evidence="1">MELC-2E11</strain>
        <tissue evidence="1">Siphon/mantle</tissue>
    </source>
</reference>
<gene>
    <name evidence="1" type="ORF">MAR_022955</name>
</gene>
<protein>
    <submittedName>
        <fullName evidence="1">Uncharacterized protein</fullName>
    </submittedName>
</protein>
<dbReference type="EMBL" id="CP111014">
    <property type="protein sequence ID" value="WAQ98582.1"/>
    <property type="molecule type" value="Genomic_DNA"/>
</dbReference>